<dbReference type="EMBL" id="CAXIEN010000058">
    <property type="protein sequence ID" value="CAL1272018.1"/>
    <property type="molecule type" value="Genomic_DNA"/>
</dbReference>
<evidence type="ECO:0000313" key="2">
    <source>
        <dbReference type="EMBL" id="CAL1272018.1"/>
    </source>
</evidence>
<sequence length="74" mass="8654">MIPEDNLGYCINLLAFLVLTGLCILVFNLAYPYIFDINVSFETRKHFFFGAFTTFLGLVIAYLICKYIYLWSHE</sequence>
<name>A0AAV1ZNU1_9ARAC</name>
<accession>A0AAV1ZNU1</accession>
<comment type="caution">
    <text evidence="2">The sequence shown here is derived from an EMBL/GenBank/DDBJ whole genome shotgun (WGS) entry which is preliminary data.</text>
</comment>
<feature type="transmembrane region" description="Helical" evidence="1">
    <location>
        <begin position="47"/>
        <end position="69"/>
    </location>
</feature>
<organism evidence="2 3">
    <name type="scientific">Larinioides sclopetarius</name>
    <dbReference type="NCBI Taxonomy" id="280406"/>
    <lineage>
        <taxon>Eukaryota</taxon>
        <taxon>Metazoa</taxon>
        <taxon>Ecdysozoa</taxon>
        <taxon>Arthropoda</taxon>
        <taxon>Chelicerata</taxon>
        <taxon>Arachnida</taxon>
        <taxon>Araneae</taxon>
        <taxon>Araneomorphae</taxon>
        <taxon>Entelegynae</taxon>
        <taxon>Araneoidea</taxon>
        <taxon>Araneidae</taxon>
        <taxon>Larinioides</taxon>
    </lineage>
</organism>
<feature type="transmembrane region" description="Helical" evidence="1">
    <location>
        <begin position="13"/>
        <end position="35"/>
    </location>
</feature>
<dbReference type="Proteomes" id="UP001497382">
    <property type="component" value="Unassembled WGS sequence"/>
</dbReference>
<evidence type="ECO:0000256" key="1">
    <source>
        <dbReference type="SAM" id="Phobius"/>
    </source>
</evidence>
<dbReference type="AlphaFoldDB" id="A0AAV1ZNU1"/>
<reference evidence="2 3" key="1">
    <citation type="submission" date="2024-04" db="EMBL/GenBank/DDBJ databases">
        <authorList>
            <person name="Rising A."/>
            <person name="Reimegard J."/>
            <person name="Sonavane S."/>
            <person name="Akerstrom W."/>
            <person name="Nylinder S."/>
            <person name="Hedman E."/>
            <person name="Kallberg Y."/>
        </authorList>
    </citation>
    <scope>NUCLEOTIDE SEQUENCE [LARGE SCALE GENOMIC DNA]</scope>
</reference>
<proteinExistence type="predicted"/>
<protein>
    <submittedName>
        <fullName evidence="2">Uncharacterized protein</fullName>
    </submittedName>
</protein>
<keyword evidence="3" id="KW-1185">Reference proteome</keyword>
<keyword evidence="1" id="KW-1133">Transmembrane helix</keyword>
<keyword evidence="1" id="KW-0472">Membrane</keyword>
<keyword evidence="1" id="KW-0812">Transmembrane</keyword>
<gene>
    <name evidence="2" type="ORF">LARSCL_LOCUS6145</name>
</gene>
<evidence type="ECO:0000313" key="3">
    <source>
        <dbReference type="Proteomes" id="UP001497382"/>
    </source>
</evidence>